<dbReference type="SUPFAM" id="SSF142906">
    <property type="entry name" value="YjbR-like"/>
    <property type="match status" value="1"/>
</dbReference>
<dbReference type="OrthoDB" id="9804614at2"/>
<proteinExistence type="predicted"/>
<dbReference type="Pfam" id="PF04237">
    <property type="entry name" value="YjbR"/>
    <property type="match status" value="1"/>
</dbReference>
<name>A0A1H2YNG2_9RHOB</name>
<dbReference type="PANTHER" id="PTHR35145">
    <property type="entry name" value="CYTOPLASMIC PROTEIN-RELATED"/>
    <property type="match status" value="1"/>
</dbReference>
<organism evidence="1 2">
    <name type="scientific">Albimonas donghaensis</name>
    <dbReference type="NCBI Taxonomy" id="356660"/>
    <lineage>
        <taxon>Bacteria</taxon>
        <taxon>Pseudomonadati</taxon>
        <taxon>Pseudomonadota</taxon>
        <taxon>Alphaproteobacteria</taxon>
        <taxon>Rhodobacterales</taxon>
        <taxon>Paracoccaceae</taxon>
        <taxon>Albimonas</taxon>
    </lineage>
</organism>
<keyword evidence="1" id="KW-0238">DNA-binding</keyword>
<evidence type="ECO:0000313" key="1">
    <source>
        <dbReference type="EMBL" id="SDX06174.1"/>
    </source>
</evidence>
<gene>
    <name evidence="1" type="ORF">SAMN05444336_103178</name>
</gene>
<dbReference type="Proteomes" id="UP000199118">
    <property type="component" value="Unassembled WGS sequence"/>
</dbReference>
<accession>A0A1H2YNG2</accession>
<keyword evidence="2" id="KW-1185">Reference proteome</keyword>
<dbReference type="Gene3D" id="3.90.1150.30">
    <property type="match status" value="1"/>
</dbReference>
<dbReference type="InterPro" id="IPR038056">
    <property type="entry name" value="YjbR-like_sf"/>
</dbReference>
<reference evidence="1 2" key="1">
    <citation type="submission" date="2016-10" db="EMBL/GenBank/DDBJ databases">
        <authorList>
            <person name="de Groot N.N."/>
        </authorList>
    </citation>
    <scope>NUCLEOTIDE SEQUENCE [LARGE SCALE GENOMIC DNA]</scope>
    <source>
        <strain evidence="1 2">DSM 17890</strain>
    </source>
</reference>
<dbReference type="InterPro" id="IPR058532">
    <property type="entry name" value="YjbR/MT2646/Rv2570-like"/>
</dbReference>
<dbReference type="GO" id="GO:0003677">
    <property type="term" value="F:DNA binding"/>
    <property type="evidence" value="ECO:0007669"/>
    <property type="project" value="UniProtKB-KW"/>
</dbReference>
<dbReference type="AlphaFoldDB" id="A0A1H2YNG2"/>
<sequence>MTRETVNRLCAALPGAERSDPWGGGHDAWKVGGKMFACIGAMDRGVAVKCPDIETAELLIEAGEAERAPYFHRSWVLVPWAQAADEAALAHRIRRSYALIRGKLTKKARTALGPFEETE</sequence>
<dbReference type="PANTHER" id="PTHR35145:SF1">
    <property type="entry name" value="CYTOPLASMIC PROTEIN"/>
    <property type="match status" value="1"/>
</dbReference>
<dbReference type="EMBL" id="FNMZ01000003">
    <property type="protein sequence ID" value="SDX06174.1"/>
    <property type="molecule type" value="Genomic_DNA"/>
</dbReference>
<protein>
    <submittedName>
        <fullName evidence="1">Predicted DNA-binding protein, MmcQ/YjbR family</fullName>
    </submittedName>
</protein>
<dbReference type="InterPro" id="IPR007351">
    <property type="entry name" value="YjbR"/>
</dbReference>
<dbReference type="RefSeq" id="WP_092681401.1">
    <property type="nucleotide sequence ID" value="NZ_FNMZ01000003.1"/>
</dbReference>
<dbReference type="STRING" id="356660.SAMN05444336_103178"/>
<evidence type="ECO:0000313" key="2">
    <source>
        <dbReference type="Proteomes" id="UP000199118"/>
    </source>
</evidence>